<organism evidence="2 3">
    <name type="scientific">Parazoarcus communis</name>
    <dbReference type="NCBI Taxonomy" id="41977"/>
    <lineage>
        <taxon>Bacteria</taxon>
        <taxon>Pseudomonadati</taxon>
        <taxon>Pseudomonadota</taxon>
        <taxon>Betaproteobacteria</taxon>
        <taxon>Rhodocyclales</taxon>
        <taxon>Zoogloeaceae</taxon>
        <taxon>Parazoarcus</taxon>
    </lineage>
</organism>
<comment type="similarity">
    <text evidence="1">Belongs to the UPF0111 family.</text>
</comment>
<dbReference type="KEGG" id="acom:CEW83_17945"/>
<dbReference type="PANTHER" id="PTHR37298:SF1">
    <property type="entry name" value="UPF0111 PROTEIN YKAA"/>
    <property type="match status" value="1"/>
</dbReference>
<dbReference type="InterPro" id="IPR052912">
    <property type="entry name" value="UPF0111_domain"/>
</dbReference>
<dbReference type="EMBL" id="CP022187">
    <property type="protein sequence ID" value="AWI76874.1"/>
    <property type="molecule type" value="Genomic_DNA"/>
</dbReference>
<dbReference type="Pfam" id="PF01865">
    <property type="entry name" value="PhoU_div"/>
    <property type="match status" value="1"/>
</dbReference>
<dbReference type="AlphaFoldDB" id="A0A2U8GTW8"/>
<dbReference type="PANTHER" id="PTHR37298">
    <property type="entry name" value="UPF0111 PROTEIN YKAA"/>
    <property type="match status" value="1"/>
</dbReference>
<sequence length="213" mass="24148">MTEPTRSIVFRVLDRIFPKAPDFHRLLTEQALQVVHTVTLLVQFMEQATPAIAKQIKADEHAADRLKIHNLHTLNEAFSTPFDREDIHRAIMDLDEVVNYCKSTVNEMDVLGVGPDPYTTEMARALEQGVKALATGFSVLAKQPALSAECADVGRKAERKVEKLYRKALAELFQGEDYLNMFKRREIYRHLSNAADRMAHCANTLHDIVVKTC</sequence>
<proteinExistence type="inferred from homology"/>
<keyword evidence="3" id="KW-1185">Reference proteome</keyword>
<evidence type="ECO:0000256" key="1">
    <source>
        <dbReference type="ARBA" id="ARBA00008591"/>
    </source>
</evidence>
<accession>A0A2U8GTW8</accession>
<dbReference type="Proteomes" id="UP000244930">
    <property type="component" value="Chromosome"/>
</dbReference>
<dbReference type="InterPro" id="IPR018445">
    <property type="entry name" value="Put_Phosphate_transp_reg"/>
</dbReference>
<evidence type="ECO:0000313" key="3">
    <source>
        <dbReference type="Proteomes" id="UP000244930"/>
    </source>
</evidence>
<dbReference type="InterPro" id="IPR038078">
    <property type="entry name" value="PhoU-like_sf"/>
</dbReference>
<dbReference type="RefSeq" id="WP_108950573.1">
    <property type="nucleotide sequence ID" value="NZ_CP022187.1"/>
</dbReference>
<protein>
    <submittedName>
        <fullName evidence="2">Phosphate transport regulator</fullName>
    </submittedName>
</protein>
<dbReference type="Gene3D" id="1.20.58.220">
    <property type="entry name" value="Phosphate transport system protein phou homolog 2, domain 2"/>
    <property type="match status" value="1"/>
</dbReference>
<evidence type="ECO:0000313" key="2">
    <source>
        <dbReference type="EMBL" id="AWI76874.1"/>
    </source>
</evidence>
<reference evidence="2 3" key="1">
    <citation type="submission" date="2017-06" db="EMBL/GenBank/DDBJ databases">
        <title>Azoarcus.</title>
        <authorList>
            <person name="Woo J.-H."/>
            <person name="Kim H.-S."/>
        </authorList>
    </citation>
    <scope>NUCLEOTIDE SEQUENCE [LARGE SCALE GENOMIC DNA]</scope>
    <source>
        <strain evidence="2 3">TSPY31</strain>
    </source>
</reference>
<gene>
    <name evidence="2" type="ORF">CEW83_17945</name>
</gene>
<name>A0A2U8GTW8_9RHOO</name>